<accession>A0A132BEM0</accession>
<keyword evidence="1" id="KW-1133">Transmembrane helix</keyword>
<gene>
    <name evidence="2" type="ORF">LY89DRAFT_270563</name>
</gene>
<dbReference type="PRINTS" id="PR00385">
    <property type="entry name" value="P450"/>
</dbReference>
<dbReference type="InterPro" id="IPR050121">
    <property type="entry name" value="Cytochrome_P450_monoxygenase"/>
</dbReference>
<keyword evidence="1" id="KW-0812">Transmembrane</keyword>
<dbReference type="InterPro" id="IPR036396">
    <property type="entry name" value="Cyt_P450_sf"/>
</dbReference>
<dbReference type="SUPFAM" id="SSF48264">
    <property type="entry name" value="Cytochrome P450"/>
    <property type="match status" value="1"/>
</dbReference>
<dbReference type="RefSeq" id="XP_018064482.1">
    <property type="nucleotide sequence ID" value="XM_018206362.1"/>
</dbReference>
<name>A0A132BEM0_MOLSC</name>
<evidence type="ECO:0000313" key="3">
    <source>
        <dbReference type="Proteomes" id="UP000070700"/>
    </source>
</evidence>
<dbReference type="PANTHER" id="PTHR24305:SF168">
    <property type="entry name" value="P450, PUTATIVE (EUROFUNG)-RELATED"/>
    <property type="match status" value="1"/>
</dbReference>
<keyword evidence="1" id="KW-0472">Membrane</keyword>
<dbReference type="PANTHER" id="PTHR24305">
    <property type="entry name" value="CYTOCHROME P450"/>
    <property type="match status" value="1"/>
</dbReference>
<dbReference type="Pfam" id="PF00067">
    <property type="entry name" value="p450"/>
    <property type="match status" value="1"/>
</dbReference>
<dbReference type="Proteomes" id="UP000070700">
    <property type="component" value="Unassembled WGS sequence"/>
</dbReference>
<dbReference type="InterPro" id="IPR001128">
    <property type="entry name" value="Cyt_P450"/>
</dbReference>
<dbReference type="Gene3D" id="1.10.630.10">
    <property type="entry name" value="Cytochrome P450"/>
    <property type="match status" value="1"/>
</dbReference>
<organism evidence="2 3">
    <name type="scientific">Mollisia scopiformis</name>
    <name type="common">Conifer needle endophyte fungus</name>
    <name type="synonym">Phialocephala scopiformis</name>
    <dbReference type="NCBI Taxonomy" id="149040"/>
    <lineage>
        <taxon>Eukaryota</taxon>
        <taxon>Fungi</taxon>
        <taxon>Dikarya</taxon>
        <taxon>Ascomycota</taxon>
        <taxon>Pezizomycotina</taxon>
        <taxon>Leotiomycetes</taxon>
        <taxon>Helotiales</taxon>
        <taxon>Mollisiaceae</taxon>
        <taxon>Mollisia</taxon>
    </lineage>
</organism>
<proteinExistence type="predicted"/>
<protein>
    <submittedName>
        <fullName evidence="2">Cytochrome P450</fullName>
    </submittedName>
</protein>
<dbReference type="GO" id="GO:0004497">
    <property type="term" value="F:monooxygenase activity"/>
    <property type="evidence" value="ECO:0007669"/>
    <property type="project" value="InterPro"/>
</dbReference>
<evidence type="ECO:0000256" key="1">
    <source>
        <dbReference type="SAM" id="Phobius"/>
    </source>
</evidence>
<reference evidence="2 3" key="1">
    <citation type="submission" date="2015-10" db="EMBL/GenBank/DDBJ databases">
        <title>Full genome of DAOMC 229536 Phialocephala scopiformis, a fungal endophyte of spruce producing the potent anti-insectan compound rugulosin.</title>
        <authorList>
            <consortium name="DOE Joint Genome Institute"/>
            <person name="Walker A.K."/>
            <person name="Frasz S.L."/>
            <person name="Seifert K.A."/>
            <person name="Miller J.D."/>
            <person name="Mondo S.J."/>
            <person name="Labutti K."/>
            <person name="Lipzen A."/>
            <person name="Dockter R."/>
            <person name="Kennedy M."/>
            <person name="Grigoriev I.V."/>
            <person name="Spatafora J.W."/>
        </authorList>
    </citation>
    <scope>NUCLEOTIDE SEQUENCE [LARGE SCALE GENOMIC DNA]</scope>
    <source>
        <strain evidence="2 3">CBS 120377</strain>
    </source>
</reference>
<dbReference type="CDD" id="cd11060">
    <property type="entry name" value="CYP57A1-like"/>
    <property type="match status" value="1"/>
</dbReference>
<feature type="transmembrane region" description="Helical" evidence="1">
    <location>
        <begin position="12"/>
        <end position="32"/>
    </location>
</feature>
<keyword evidence="3" id="KW-1185">Reference proteome</keyword>
<dbReference type="GO" id="GO:0020037">
    <property type="term" value="F:heme binding"/>
    <property type="evidence" value="ECO:0007669"/>
    <property type="project" value="InterPro"/>
</dbReference>
<sequence length="474" mass="53346">MDLLASLLDQSVGCWIVTILVALAGTFVVQTCRSWYRLRHFKGPWLASISRLWLVRSISGGRFHLDFMEVNQKYGSLARIGPNDLVTSDPAVMRRMLAVRSHYRRSDWYIGMRFDPTRDNIESIMDDDRHTKLRSMMAAGYSGKENEDLEGTIDRNIQNLIKLIRAKYLSTDSESKPLDFGRKAQYFTLDVISDVAYREPFGFLAADRDLYDYIKEAEKVLPAALMVTIFPVLNWVLQLSILKAALPSDKDPLGMGKIIGITKKVVAERFGKNKKVQQDMLGSFIAHGLNQEDAESETLLQIMAGSDTTASGVRAILLYILMNPRVLAKLRVEIASTPISSPIQEAEAKKMPYLQAIIKEGLRIFPPLVGLMSKAVPPEGDVINGQFVPGGTKIGYGAYGIFQDKKTWGLDADVFRPERWIEETADKLKDMESTLELIFSYGKYQCLGKNIAMMELNKIFVEVSYSSMSAKELH</sequence>
<dbReference type="KEGG" id="psco:LY89DRAFT_270563"/>
<evidence type="ECO:0000313" key="2">
    <source>
        <dbReference type="EMBL" id="KUJ10127.1"/>
    </source>
</evidence>
<dbReference type="OrthoDB" id="1470350at2759"/>
<dbReference type="GO" id="GO:0016705">
    <property type="term" value="F:oxidoreductase activity, acting on paired donors, with incorporation or reduction of molecular oxygen"/>
    <property type="evidence" value="ECO:0007669"/>
    <property type="project" value="InterPro"/>
</dbReference>
<dbReference type="EMBL" id="KQ947430">
    <property type="protein sequence ID" value="KUJ10127.1"/>
    <property type="molecule type" value="Genomic_DNA"/>
</dbReference>
<dbReference type="GeneID" id="28816088"/>
<dbReference type="InParanoid" id="A0A132BEM0"/>
<dbReference type="AlphaFoldDB" id="A0A132BEM0"/>
<dbReference type="GO" id="GO:0005506">
    <property type="term" value="F:iron ion binding"/>
    <property type="evidence" value="ECO:0007669"/>
    <property type="project" value="InterPro"/>
</dbReference>